<accession>A0A951UQR3</accession>
<evidence type="ECO:0000256" key="3">
    <source>
        <dbReference type="ARBA" id="ARBA00022553"/>
    </source>
</evidence>
<feature type="domain" description="PAS" evidence="6">
    <location>
        <begin position="287"/>
        <end position="351"/>
    </location>
</feature>
<reference evidence="7" key="1">
    <citation type="submission" date="2021-05" db="EMBL/GenBank/DDBJ databases">
        <authorList>
            <person name="Pietrasiak N."/>
            <person name="Ward R."/>
            <person name="Stajich J.E."/>
            <person name="Kurbessoian T."/>
        </authorList>
    </citation>
    <scope>NUCLEOTIDE SEQUENCE</scope>
    <source>
        <strain evidence="7">UHER 2000/2452</strain>
    </source>
</reference>
<protein>
    <recommendedName>
        <fullName evidence="2">histidine kinase</fullName>
        <ecNumber evidence="2">2.7.13.3</ecNumber>
    </recommendedName>
</protein>
<dbReference type="CDD" id="cd00130">
    <property type="entry name" value="PAS"/>
    <property type="match status" value="2"/>
</dbReference>
<name>A0A951UQR3_9CYAN</name>
<dbReference type="NCBIfam" id="TIGR00229">
    <property type="entry name" value="sensory_box"/>
    <property type="match status" value="1"/>
</dbReference>
<keyword evidence="3" id="KW-0597">Phosphoprotein</keyword>
<evidence type="ECO:0000256" key="5">
    <source>
        <dbReference type="ARBA" id="ARBA00022777"/>
    </source>
</evidence>
<evidence type="ECO:0000256" key="2">
    <source>
        <dbReference type="ARBA" id="ARBA00012438"/>
    </source>
</evidence>
<evidence type="ECO:0000256" key="4">
    <source>
        <dbReference type="ARBA" id="ARBA00022679"/>
    </source>
</evidence>
<dbReference type="EMBL" id="JAHHHD010000063">
    <property type="protein sequence ID" value="MBW4662224.1"/>
    <property type="molecule type" value="Genomic_DNA"/>
</dbReference>
<dbReference type="Pfam" id="PF08447">
    <property type="entry name" value="PAS_3"/>
    <property type="match status" value="2"/>
</dbReference>
<dbReference type="PROSITE" id="PS50112">
    <property type="entry name" value="PAS"/>
    <property type="match status" value="1"/>
</dbReference>
<evidence type="ECO:0000313" key="7">
    <source>
        <dbReference type="EMBL" id="MBW4662224.1"/>
    </source>
</evidence>
<reference evidence="7" key="2">
    <citation type="journal article" date="2022" name="Microbiol. Resour. Announc.">
        <title>Metagenome Sequencing to Explore Phylogenomics of Terrestrial Cyanobacteria.</title>
        <authorList>
            <person name="Ward R.D."/>
            <person name="Stajich J.E."/>
            <person name="Johansen J.R."/>
            <person name="Huntemann M."/>
            <person name="Clum A."/>
            <person name="Foster B."/>
            <person name="Foster B."/>
            <person name="Roux S."/>
            <person name="Palaniappan K."/>
            <person name="Varghese N."/>
            <person name="Mukherjee S."/>
            <person name="Reddy T.B.K."/>
            <person name="Daum C."/>
            <person name="Copeland A."/>
            <person name="Chen I.A."/>
            <person name="Ivanova N.N."/>
            <person name="Kyrpides N.C."/>
            <person name="Shapiro N."/>
            <person name="Eloe-Fadrosh E.A."/>
            <person name="Pietrasiak N."/>
        </authorList>
    </citation>
    <scope>NUCLEOTIDE SEQUENCE</scope>
    <source>
        <strain evidence="7">UHER 2000/2452</strain>
    </source>
</reference>
<dbReference type="InterPro" id="IPR000014">
    <property type="entry name" value="PAS"/>
</dbReference>
<dbReference type="Gene3D" id="3.30.450.20">
    <property type="entry name" value="PAS domain"/>
    <property type="match status" value="3"/>
</dbReference>
<keyword evidence="5" id="KW-0418">Kinase</keyword>
<dbReference type="GO" id="GO:0004673">
    <property type="term" value="F:protein histidine kinase activity"/>
    <property type="evidence" value="ECO:0007669"/>
    <property type="project" value="UniProtKB-EC"/>
</dbReference>
<keyword evidence="4" id="KW-0808">Transferase</keyword>
<comment type="catalytic activity">
    <reaction evidence="1">
        <text>ATP + protein L-histidine = ADP + protein N-phospho-L-histidine.</text>
        <dbReference type="EC" id="2.7.13.3"/>
    </reaction>
</comment>
<comment type="caution">
    <text evidence="7">The sequence shown here is derived from an EMBL/GenBank/DDBJ whole genome shotgun (WGS) entry which is preliminary data.</text>
</comment>
<dbReference type="PANTHER" id="PTHR43304">
    <property type="entry name" value="PHYTOCHROME-LIKE PROTEIN CPH1"/>
    <property type="match status" value="1"/>
</dbReference>
<dbReference type="Proteomes" id="UP000757435">
    <property type="component" value="Unassembled WGS sequence"/>
</dbReference>
<evidence type="ECO:0000313" key="8">
    <source>
        <dbReference type="Proteomes" id="UP000757435"/>
    </source>
</evidence>
<dbReference type="InterPro" id="IPR052162">
    <property type="entry name" value="Sensor_kinase/Photoreceptor"/>
</dbReference>
<organism evidence="7 8">
    <name type="scientific">Drouetiella hepatica Uher 2000/2452</name>
    <dbReference type="NCBI Taxonomy" id="904376"/>
    <lineage>
        <taxon>Bacteria</taxon>
        <taxon>Bacillati</taxon>
        <taxon>Cyanobacteriota</taxon>
        <taxon>Cyanophyceae</taxon>
        <taxon>Oculatellales</taxon>
        <taxon>Oculatellaceae</taxon>
        <taxon>Drouetiella</taxon>
    </lineage>
</organism>
<dbReference type="EC" id="2.7.13.3" evidence="2"/>
<dbReference type="AlphaFoldDB" id="A0A951UQR3"/>
<dbReference type="SMART" id="SM00091">
    <property type="entry name" value="PAS"/>
    <property type="match status" value="4"/>
</dbReference>
<sequence length="584" mass="66064">MDLKLKGIPEEQALTYLRFVIDHVLPATCLYDAQGNVLHANEKFVVLVQRSRSDLTFLAYFSAWIPGKTLEALWGAALRGDPATFVLQTPLMPHPVSCSLHSPIPGGVVMLKVDTEYKTPQIAQNSLAANLEPNFELNLEPNFAQLFNTPSLAIALMNCKGQGFRFNDRFRQTFCSSNDSSDDVSPLSLDNLVHPEDQDLDTDLRQRLIAGELPHYTIEQRFIAANQDVIWMNKTVLLTPAPSSRIGSNLTSDSQSSDSQSSDSQYLTVLLEDITETKKVYHALAWSEGKWHEFVSTSSNLYLECGLAGQIVYASSMINPILGYSADEVLDSYLSDFIHPEDLNHFDQALRSWTNRLETGRPGIECRWQHKTGEWIYLYLQGKRFAPSVESSTLLIQAYNVTDRRILEEELTRFKVLALNIPGATFRCSADYCMGYLSHKIEEITGYPATDFINDRVRSYLSIVYPPDRQKLLSKIRMRAGSYSVEYRIVRANGSLRQVCERGQRTFDRNGNLLWMDGIIWDSDRQPNNQHGSLQGSTSKNIMQSLPNRASESINLNEEHIMQNSLPHLKAAYTSRNSSSWESH</sequence>
<gene>
    <name evidence="7" type="ORF">KME15_26525</name>
</gene>
<dbReference type="InterPro" id="IPR013655">
    <property type="entry name" value="PAS_fold_3"/>
</dbReference>
<proteinExistence type="predicted"/>
<evidence type="ECO:0000256" key="1">
    <source>
        <dbReference type="ARBA" id="ARBA00000085"/>
    </source>
</evidence>
<evidence type="ECO:0000259" key="6">
    <source>
        <dbReference type="PROSITE" id="PS50112"/>
    </source>
</evidence>
<dbReference type="SUPFAM" id="SSF55785">
    <property type="entry name" value="PYP-like sensor domain (PAS domain)"/>
    <property type="match status" value="3"/>
</dbReference>
<dbReference type="InterPro" id="IPR035965">
    <property type="entry name" value="PAS-like_dom_sf"/>
</dbReference>
<dbReference type="PANTHER" id="PTHR43304:SF1">
    <property type="entry name" value="PAC DOMAIN-CONTAINING PROTEIN"/>
    <property type="match status" value="1"/>
</dbReference>